<dbReference type="AlphaFoldDB" id="A0A836BZX7"/>
<feature type="region of interest" description="Disordered" evidence="1">
    <location>
        <begin position="1"/>
        <end position="44"/>
    </location>
</feature>
<dbReference type="SUPFAM" id="SSF109604">
    <property type="entry name" value="HD-domain/PDEase-like"/>
    <property type="match status" value="1"/>
</dbReference>
<keyword evidence="3" id="KW-1185">Reference proteome</keyword>
<evidence type="ECO:0000313" key="2">
    <source>
        <dbReference type="EMBL" id="KAG2494412.1"/>
    </source>
</evidence>
<dbReference type="PANTHER" id="PTHR11373">
    <property type="entry name" value="DEOXYNUCLEOSIDE TRIPHOSPHATE TRIPHOSPHOHYDROLASE"/>
    <property type="match status" value="1"/>
</dbReference>
<dbReference type="OrthoDB" id="9991235at2759"/>
<reference evidence="2" key="1">
    <citation type="journal article" date="2020" name="bioRxiv">
        <title>Comparative genomics of Chlamydomonas.</title>
        <authorList>
            <person name="Craig R.J."/>
            <person name="Hasan A.R."/>
            <person name="Ness R.W."/>
            <person name="Keightley P.D."/>
        </authorList>
    </citation>
    <scope>NUCLEOTIDE SEQUENCE</scope>
    <source>
        <strain evidence="2">CCAP 11/70</strain>
    </source>
</reference>
<dbReference type="Gene3D" id="1.10.3210.10">
    <property type="entry name" value="Hypothetical protein af1432"/>
    <property type="match status" value="1"/>
</dbReference>
<comment type="caution">
    <text evidence="2">The sequence shown here is derived from an EMBL/GenBank/DDBJ whole genome shotgun (WGS) entry which is preliminary data.</text>
</comment>
<organism evidence="2 3">
    <name type="scientific">Edaphochlamys debaryana</name>
    <dbReference type="NCBI Taxonomy" id="47281"/>
    <lineage>
        <taxon>Eukaryota</taxon>
        <taxon>Viridiplantae</taxon>
        <taxon>Chlorophyta</taxon>
        <taxon>core chlorophytes</taxon>
        <taxon>Chlorophyceae</taxon>
        <taxon>CS clade</taxon>
        <taxon>Chlamydomonadales</taxon>
        <taxon>Chlamydomonadales incertae sedis</taxon>
        <taxon>Edaphochlamys</taxon>
    </lineage>
</organism>
<accession>A0A836BZX7</accession>
<name>A0A836BZX7_9CHLO</name>
<dbReference type="PANTHER" id="PTHR11373:SF4">
    <property type="entry name" value="DEOXYNUCLEOSIDE TRIPHOSPHATE TRIPHOSPHOHYDROLASE SAMHD1"/>
    <property type="match status" value="1"/>
</dbReference>
<dbReference type="GO" id="GO:0005634">
    <property type="term" value="C:nucleus"/>
    <property type="evidence" value="ECO:0007669"/>
    <property type="project" value="TreeGrafter"/>
</dbReference>
<evidence type="ECO:0000256" key="1">
    <source>
        <dbReference type="SAM" id="MobiDB-lite"/>
    </source>
</evidence>
<dbReference type="Proteomes" id="UP000612055">
    <property type="component" value="Unassembled WGS sequence"/>
</dbReference>
<sequence>MEDEADFDAPGSQEEFRGIDPMYGSQPQPKSLAAGDDSEDDDDEAFTTKSFSDIVHGTYGLGRYVVKLLDTPQFQRTRRLKQLGLSHYVFPSAAHTRFEHSLGVGHLAHEVADRIFRTQGHELGITRHDVHLVSIAGSLAFLPSATVINAEALAAGPWVRHAPLWGNPALPARAASDMP</sequence>
<evidence type="ECO:0000313" key="3">
    <source>
        <dbReference type="Proteomes" id="UP000612055"/>
    </source>
</evidence>
<gene>
    <name evidence="2" type="ORF">HYH03_007464</name>
</gene>
<dbReference type="InterPro" id="IPR050135">
    <property type="entry name" value="dGTPase-like"/>
</dbReference>
<protein>
    <submittedName>
        <fullName evidence="2">Uncharacterized protein</fullName>
    </submittedName>
</protein>
<dbReference type="EMBL" id="JAEHOE010000031">
    <property type="protein sequence ID" value="KAG2494412.1"/>
    <property type="molecule type" value="Genomic_DNA"/>
</dbReference>
<dbReference type="GO" id="GO:0008832">
    <property type="term" value="F:dGTPase activity"/>
    <property type="evidence" value="ECO:0007669"/>
    <property type="project" value="TreeGrafter"/>
</dbReference>
<proteinExistence type="predicted"/>
<dbReference type="GO" id="GO:0006203">
    <property type="term" value="P:dGTP catabolic process"/>
    <property type="evidence" value="ECO:0007669"/>
    <property type="project" value="TreeGrafter"/>
</dbReference>